<keyword evidence="4" id="KW-1185">Reference proteome</keyword>
<accession>A0A2M8LTZ4</accession>
<reference evidence="3 4" key="1">
    <citation type="submission" date="2017-11" db="EMBL/GenBank/DDBJ databases">
        <title>Streptomyces carmine sp. nov., a novel actinomycete isolated from Sophora alopecuroides in Xinjiang, China.</title>
        <authorList>
            <person name="Wang Y."/>
            <person name="Luo X."/>
            <person name="Wan C."/>
            <person name="Zhang L."/>
        </authorList>
    </citation>
    <scope>NUCLEOTIDE SEQUENCE [LARGE SCALE GENOMIC DNA]</scope>
    <source>
        <strain evidence="3 4">TRM SA0054</strain>
    </source>
</reference>
<dbReference type="Pfam" id="PF13556">
    <property type="entry name" value="HTH_30"/>
    <property type="match status" value="1"/>
</dbReference>
<evidence type="ECO:0000313" key="4">
    <source>
        <dbReference type="Proteomes" id="UP000230407"/>
    </source>
</evidence>
<sequence length="403" mass="43944">MGTLFGELRRRAGRNARREIETYEREVPEYRAMSNDPRAREETLSHSVWLRLRTVELAPDGLPLTAEDLSFTASVGALRGEQGVSLVSHRRVAALNTRLVLREIHEATAPDDLSELMSLTGWIASQGRRGVDAYLGGYAEGQKRRLPFAARLQLLTRALLADEPSVPGLARGAGVLLHDRYAVTVLRVPGEPGVPAERRDETVVALWHRHGVPADWHDPGELTALVPVVPQASGGVPERPEQWAEAADERVRSFVRDAAGALGRPCSAGTGTGRVGALAGTHAHARHISLVAPLQSTAHRAHTLADVFVELGASSLPRVDAWLYEVARQLARGPSLIPTLDAYYRGDMNRSRAAAALNIHPRTLDYRLRRARELTGVDPCSTRGVRVLGTAVARTLAGLWELR</sequence>
<organism evidence="3 4">
    <name type="scientific">Streptomyces carminius</name>
    <dbReference type="NCBI Taxonomy" id="2665496"/>
    <lineage>
        <taxon>Bacteria</taxon>
        <taxon>Bacillati</taxon>
        <taxon>Actinomycetota</taxon>
        <taxon>Actinomycetes</taxon>
        <taxon>Kitasatosporales</taxon>
        <taxon>Streptomycetaceae</taxon>
        <taxon>Streptomyces</taxon>
    </lineage>
</organism>
<dbReference type="Proteomes" id="UP000230407">
    <property type="component" value="Unassembled WGS sequence"/>
</dbReference>
<dbReference type="EMBL" id="PGGW01000066">
    <property type="protein sequence ID" value="PJE95416.1"/>
    <property type="molecule type" value="Genomic_DNA"/>
</dbReference>
<dbReference type="Pfam" id="PF14361">
    <property type="entry name" value="RsbRD_N"/>
    <property type="match status" value="1"/>
</dbReference>
<protein>
    <submittedName>
        <fullName evidence="3">Uncharacterized protein</fullName>
    </submittedName>
</protein>
<name>A0A2M8LTZ4_9ACTN</name>
<evidence type="ECO:0000259" key="1">
    <source>
        <dbReference type="Pfam" id="PF13556"/>
    </source>
</evidence>
<evidence type="ECO:0000313" key="3">
    <source>
        <dbReference type="EMBL" id="PJE95416.1"/>
    </source>
</evidence>
<dbReference type="RefSeq" id="WP_100204059.1">
    <property type="nucleotide sequence ID" value="NZ_PGGW01000066.1"/>
</dbReference>
<dbReference type="InterPro" id="IPR051448">
    <property type="entry name" value="CdaR-like_regulators"/>
</dbReference>
<dbReference type="InterPro" id="IPR042070">
    <property type="entry name" value="PucR_C-HTH_sf"/>
</dbReference>
<dbReference type="Gene3D" id="1.10.10.2840">
    <property type="entry name" value="PucR C-terminal helix-turn-helix domain"/>
    <property type="match status" value="1"/>
</dbReference>
<dbReference type="PANTHER" id="PTHR33744:SF7">
    <property type="entry name" value="PUCR FAMILY TRANSCRIPTIONAL REGULATOR"/>
    <property type="match status" value="1"/>
</dbReference>
<dbReference type="AlphaFoldDB" id="A0A2M8LTZ4"/>
<dbReference type="InterPro" id="IPR025736">
    <property type="entry name" value="PucR_C-HTH_dom"/>
</dbReference>
<dbReference type="InterPro" id="IPR025751">
    <property type="entry name" value="RsbRD_N_dom"/>
</dbReference>
<comment type="caution">
    <text evidence="3">The sequence shown here is derived from an EMBL/GenBank/DDBJ whole genome shotgun (WGS) entry which is preliminary data.</text>
</comment>
<feature type="domain" description="RsbT co-antagonist protein RsbRD N-terminal" evidence="2">
    <location>
        <begin position="17"/>
        <end position="144"/>
    </location>
</feature>
<dbReference type="PANTHER" id="PTHR33744">
    <property type="entry name" value="CARBOHYDRATE DIACID REGULATOR"/>
    <property type="match status" value="1"/>
</dbReference>
<proteinExistence type="predicted"/>
<evidence type="ECO:0000259" key="2">
    <source>
        <dbReference type="Pfam" id="PF14361"/>
    </source>
</evidence>
<feature type="domain" description="PucR C-terminal helix-turn-helix" evidence="1">
    <location>
        <begin position="336"/>
        <end position="384"/>
    </location>
</feature>
<gene>
    <name evidence="3" type="ORF">CUT44_23455</name>
</gene>